<evidence type="ECO:0000313" key="2">
    <source>
        <dbReference type="EMBL" id="AGY58563.1"/>
    </source>
</evidence>
<dbReference type="InterPro" id="IPR012296">
    <property type="entry name" value="Nuclease_put_TT1808"/>
</dbReference>
<protein>
    <recommendedName>
        <fullName evidence="1">Putative restriction endonuclease domain-containing protein</fullName>
    </recommendedName>
</protein>
<dbReference type="InterPro" id="IPR008538">
    <property type="entry name" value="Uma2"/>
</dbReference>
<dbReference type="RefSeq" id="WP_023173729.1">
    <property type="nucleotide sequence ID" value="NC_022600.1"/>
</dbReference>
<dbReference type="Pfam" id="PF05685">
    <property type="entry name" value="Uma2"/>
    <property type="match status" value="1"/>
</dbReference>
<organism evidence="2 3">
    <name type="scientific">Gloeobacter kilaueensis (strain ATCC BAA-2537 / CCAP 1431/1 / ULC 316 / JS1)</name>
    <dbReference type="NCBI Taxonomy" id="1183438"/>
    <lineage>
        <taxon>Bacteria</taxon>
        <taxon>Bacillati</taxon>
        <taxon>Cyanobacteriota</taxon>
        <taxon>Cyanophyceae</taxon>
        <taxon>Gloeobacterales</taxon>
        <taxon>Gloeobacteraceae</taxon>
        <taxon>Gloeobacter</taxon>
    </lineage>
</organism>
<dbReference type="AlphaFoldDB" id="U5QI50"/>
<name>U5QI50_GLOK1</name>
<gene>
    <name evidence="2" type="ORF">GKIL_2317</name>
</gene>
<dbReference type="OrthoDB" id="9808428at2"/>
<feature type="domain" description="Putative restriction endonuclease" evidence="1">
    <location>
        <begin position="16"/>
        <end position="183"/>
    </location>
</feature>
<keyword evidence="3" id="KW-1185">Reference proteome</keyword>
<dbReference type="HOGENOM" id="CLU_076312_0_1_3"/>
<dbReference type="Gene3D" id="3.90.1570.10">
    <property type="entry name" value="tt1808, chain A"/>
    <property type="match status" value="1"/>
</dbReference>
<evidence type="ECO:0000313" key="3">
    <source>
        <dbReference type="Proteomes" id="UP000017396"/>
    </source>
</evidence>
<reference evidence="2 3" key="1">
    <citation type="journal article" date="2013" name="PLoS ONE">
        <title>Cultivation and Complete Genome Sequencing of Gloeobacter kilaueensis sp. nov., from a Lava Cave in Kilauea Caldera, Hawai'i.</title>
        <authorList>
            <person name="Saw J.H."/>
            <person name="Schatz M."/>
            <person name="Brown M.V."/>
            <person name="Kunkel D.D."/>
            <person name="Foster J.S."/>
            <person name="Shick H."/>
            <person name="Christensen S."/>
            <person name="Hou S."/>
            <person name="Wan X."/>
            <person name="Donachie S.P."/>
        </authorList>
    </citation>
    <scope>NUCLEOTIDE SEQUENCE [LARGE SCALE GENOMIC DNA]</scope>
    <source>
        <strain evidence="3">JS</strain>
    </source>
</reference>
<dbReference type="Proteomes" id="UP000017396">
    <property type="component" value="Chromosome"/>
</dbReference>
<dbReference type="eggNOG" id="COG4636">
    <property type="taxonomic scope" value="Bacteria"/>
</dbReference>
<proteinExistence type="predicted"/>
<dbReference type="EMBL" id="CP003587">
    <property type="protein sequence ID" value="AGY58563.1"/>
    <property type="molecule type" value="Genomic_DNA"/>
</dbReference>
<sequence length="188" mass="20914">MQQAAGGRMRWTARELEWLPDNGNRYEIVDGELLVTRAPHWKHQEVSLRLGAALDAWSSRTGLGRAAVAPGICFSDADNVIPDVVWVSTARLEVLLDEAGHLSGAPELVVEVVSPGSQNERRDRELKLKLYSLRGVQEYWLVDRTLEQIEVYRREEAMLKLTGTFLAAETLTTPLLEGFACPVGALFA</sequence>
<dbReference type="PANTHER" id="PTHR34107">
    <property type="entry name" value="SLL0198 PROTEIN-RELATED"/>
    <property type="match status" value="1"/>
</dbReference>
<dbReference type="PANTHER" id="PTHR34107:SF4">
    <property type="entry name" value="SLL1222 PROTEIN"/>
    <property type="match status" value="1"/>
</dbReference>
<dbReference type="CDD" id="cd06260">
    <property type="entry name" value="DUF820-like"/>
    <property type="match status" value="1"/>
</dbReference>
<accession>U5QI50</accession>
<dbReference type="STRING" id="1183438.GKIL_2317"/>
<dbReference type="PATRIC" id="fig|1183438.3.peg.2277"/>
<dbReference type="SUPFAM" id="SSF52980">
    <property type="entry name" value="Restriction endonuclease-like"/>
    <property type="match status" value="1"/>
</dbReference>
<dbReference type="InterPro" id="IPR011335">
    <property type="entry name" value="Restrct_endonuc-II-like"/>
</dbReference>
<dbReference type="KEGG" id="glj:GKIL_2317"/>
<evidence type="ECO:0000259" key="1">
    <source>
        <dbReference type="Pfam" id="PF05685"/>
    </source>
</evidence>